<feature type="transmembrane region" description="Helical" evidence="1">
    <location>
        <begin position="269"/>
        <end position="288"/>
    </location>
</feature>
<evidence type="ECO:0000313" key="3">
    <source>
        <dbReference type="Proteomes" id="UP000032633"/>
    </source>
</evidence>
<feature type="transmembrane region" description="Helical" evidence="1">
    <location>
        <begin position="194"/>
        <end position="212"/>
    </location>
</feature>
<feature type="transmembrane region" description="Helical" evidence="1">
    <location>
        <begin position="241"/>
        <end position="263"/>
    </location>
</feature>
<dbReference type="Proteomes" id="UP000032633">
    <property type="component" value="Chromosome"/>
</dbReference>
<feature type="transmembrane region" description="Helical" evidence="1">
    <location>
        <begin position="125"/>
        <end position="146"/>
    </location>
</feature>
<feature type="transmembrane region" description="Helical" evidence="1">
    <location>
        <begin position="167"/>
        <end position="188"/>
    </location>
</feature>
<organism evidence="2 3">
    <name type="scientific">Paenibacillus beijingensis</name>
    <dbReference type="NCBI Taxonomy" id="1126833"/>
    <lineage>
        <taxon>Bacteria</taxon>
        <taxon>Bacillati</taxon>
        <taxon>Bacillota</taxon>
        <taxon>Bacilli</taxon>
        <taxon>Bacillales</taxon>
        <taxon>Paenibacillaceae</taxon>
        <taxon>Paenibacillus</taxon>
    </lineage>
</organism>
<feature type="transmembrane region" description="Helical" evidence="1">
    <location>
        <begin position="309"/>
        <end position="326"/>
    </location>
</feature>
<keyword evidence="1" id="KW-0812">Transmembrane</keyword>
<evidence type="ECO:0000313" key="2">
    <source>
        <dbReference type="EMBL" id="AJY74148.1"/>
    </source>
</evidence>
<dbReference type="AlphaFoldDB" id="A0A0D5NGW6"/>
<name>A0A0D5NGW6_9BACL</name>
<sequence length="451" mass="51492">MRIIVYTLIPIFYIWNLFVHLLVVDIILMILAIISILLSLKHIQSLYLASTIVFLGLGLLIFLTSHVQASEWIRAFHPMMGVLGIFLVLPFIQGVVRTGRFDKSMKRIIEFRALHLGTIYRRTSLSTYLLSIFLTIATLPIGYQSFGKTTSSVLQDHDHQRFFSSSMLRAYSLALFWSPVELLVVTSIDYTGGNYLHIMPVMLLLGLVYLVADWRLVRNKDNIPLDPVPERKHFRSPRKDLIKVCQLLLAVIILLILVVLVNALLKQGMMIAITIVLIPFSLCWSFLLKKLPLFWRTIQKNWAVNIKKTAHFHAVFLSAGFFITMAQQSDLFGYLSGFLKYQMNHIPLFFFFLLLSLLFWLMSFCGFHSVVTIILLTRIILPFSQGMEDSLALLFIGTSISLLMVSPFNIATSIMAHQLNASPINIIRWNSKFAISFMLGVVVVAYGLTFF</sequence>
<dbReference type="EMBL" id="CP011058">
    <property type="protein sequence ID" value="AJY74148.1"/>
    <property type="molecule type" value="Genomic_DNA"/>
</dbReference>
<feature type="transmembrane region" description="Helical" evidence="1">
    <location>
        <begin position="431"/>
        <end position="450"/>
    </location>
</feature>
<reference evidence="2 3" key="1">
    <citation type="journal article" date="2015" name="J. Biotechnol.">
        <title>Complete genome sequence of Paenibacillus beijingensis 7188(T) (=DSM 24997(T)), a novel rhizobacterium from jujube garden soil.</title>
        <authorList>
            <person name="Kwak Y."/>
            <person name="Shin J.H."/>
        </authorList>
    </citation>
    <scope>NUCLEOTIDE SEQUENCE [LARGE SCALE GENOMIC DNA]</scope>
    <source>
        <strain evidence="2 3">DSM 24997</strain>
    </source>
</reference>
<dbReference type="KEGG" id="pbj:VN24_05605"/>
<feature type="transmembrane region" description="Helical" evidence="1">
    <location>
        <begin position="12"/>
        <end position="40"/>
    </location>
</feature>
<proteinExistence type="predicted"/>
<keyword evidence="1" id="KW-1133">Transmembrane helix</keyword>
<evidence type="ECO:0000256" key="1">
    <source>
        <dbReference type="SAM" id="Phobius"/>
    </source>
</evidence>
<keyword evidence="1" id="KW-0472">Membrane</keyword>
<feature type="transmembrane region" description="Helical" evidence="1">
    <location>
        <begin position="391"/>
        <end position="411"/>
    </location>
</feature>
<gene>
    <name evidence="2" type="ORF">VN24_05605</name>
</gene>
<dbReference type="HOGENOM" id="CLU_038679_0_0_9"/>
<keyword evidence="3" id="KW-1185">Reference proteome</keyword>
<dbReference type="PATRIC" id="fig|1126833.4.peg.1213"/>
<protein>
    <submittedName>
        <fullName evidence="2">Uncharacterized protein</fullName>
    </submittedName>
</protein>
<accession>A0A0D5NGW6</accession>
<dbReference type="RefSeq" id="WP_045669584.1">
    <property type="nucleotide sequence ID" value="NZ_CP011058.1"/>
</dbReference>
<feature type="transmembrane region" description="Helical" evidence="1">
    <location>
        <begin position="75"/>
        <end position="96"/>
    </location>
</feature>
<feature type="transmembrane region" description="Helical" evidence="1">
    <location>
        <begin position="46"/>
        <end position="63"/>
    </location>
</feature>
<dbReference type="OrthoDB" id="2960907at2"/>
<feature type="transmembrane region" description="Helical" evidence="1">
    <location>
        <begin position="346"/>
        <end position="379"/>
    </location>
</feature>
<dbReference type="STRING" id="1126833.VN24_05605"/>
<reference evidence="3" key="2">
    <citation type="submission" date="2015-03" db="EMBL/GenBank/DDBJ databases">
        <title>Genome sequence of Paenibacillus beijingensis strain DSM 24997T.</title>
        <authorList>
            <person name="Kwak Y."/>
            <person name="Shin J.-H."/>
        </authorList>
    </citation>
    <scope>NUCLEOTIDE SEQUENCE [LARGE SCALE GENOMIC DNA]</scope>
    <source>
        <strain evidence="3">DSM 24997</strain>
    </source>
</reference>